<feature type="region of interest" description="Disordered" evidence="1">
    <location>
        <begin position="732"/>
        <end position="761"/>
    </location>
</feature>
<feature type="compositionally biased region" description="Basic and acidic residues" evidence="1">
    <location>
        <begin position="579"/>
        <end position="596"/>
    </location>
</feature>
<feature type="region of interest" description="Disordered" evidence="1">
    <location>
        <begin position="335"/>
        <end position="359"/>
    </location>
</feature>
<feature type="compositionally biased region" description="Polar residues" evidence="1">
    <location>
        <begin position="597"/>
        <end position="607"/>
    </location>
</feature>
<dbReference type="Proteomes" id="UP000076722">
    <property type="component" value="Unassembled WGS sequence"/>
</dbReference>
<evidence type="ECO:0000313" key="2">
    <source>
        <dbReference type="EMBL" id="KZS86662.1"/>
    </source>
</evidence>
<feature type="region of interest" description="Disordered" evidence="1">
    <location>
        <begin position="108"/>
        <end position="137"/>
    </location>
</feature>
<feature type="region of interest" description="Disordered" evidence="1">
    <location>
        <begin position="50"/>
        <end position="77"/>
    </location>
</feature>
<sequence length="1050" mass="117075">MEDVEEEVDVGDVEEGVNLAESAVRHSSAREGITQSNTFLSSKIEKDVGIEKEKVEEEQNEEEIEDLEEEENIEDVEGGVHHIESAQHQSSEPLDSAPQTAVLVSAGSAHRLAENETTSVVPSRLNDDYVDDTADNDFQGPAHFADLYEVEDLRNHAPMDTLLTPTSAKNRVHLPGSVVTPAVEIYTDTSMGGGIPIPNANTEPINKPRRFLTLAEKLKRHRHRVSIKTQLTSADAFRHAKDARRKKLARISSRAIRSEDPALQHEAPARQSKASDTMDTESVDPPLPERASPINSLILFPFEGVPELNSHAQKEIAMDETGSYILSDIRDVLVQSPVDDEQPVRESSSEDEPGESIGARLARKRQFPTVELNQRRALFHTAVKDIQRPSVSPFPSVSPPNVMDWKADTNIIPQPAPAAEELVTPVVNRSPSASSSQEPLPPRHPRFIDLLQPSRKRKSTPSRKSSWLDNAVYEPDQTPDSSVRINNGLSQGSSPSQTALVEGPLLNVVSDAMESHTPASNSSAYTASVDQIPQDYNMNDETPFFDNSAPHFNDVQEPAAQEPEDQGPEASAPDMQEPEEARFQEPELREPERQESTSRNLQSQKSVQQEEELRQAAISPNNPPPQGSLPIDLGVPVLNDIWPQSPSQDWLNRRAPRSPETNCLRHRHRPVRRARQVACLIFSRLLMYAQVVYATREALNEATELIQGDIHALGERTGQILSLMQQHIVAQPMQSHPGDTSSVTEPSPPRSRAVPVPRAEETNSLAAKSRDVMASLLGQENSYDELPPPVTQATLAAFERAEVRGPTCEKFVLDYQGGRSSHWNRMALLEFLAKFKEVHPTLCDTKNQVTAITRQYWVRIDSMMKKCRDSHVNNNSRNSRAQRRRNLAEQRRAAASFVADQGRIEEMKPIVNLFDKYGNELVSGDESDHEFPAKERPKHRYKIVRLAWRSEDLTRMSRFLDQVHCANKFNEDGRSKRGSASRNRVPSRLVNKSPPPRGLADEVTAAVAESHRSVTLAATTSTQDGTMSMKLSLTEGMQECGRFGYPYHVY</sequence>
<proteinExistence type="predicted"/>
<dbReference type="EMBL" id="KV419475">
    <property type="protein sequence ID" value="KZS86662.1"/>
    <property type="molecule type" value="Genomic_DNA"/>
</dbReference>
<feature type="compositionally biased region" description="Polar residues" evidence="1">
    <location>
        <begin position="428"/>
        <end position="438"/>
    </location>
</feature>
<feature type="compositionally biased region" description="Polar residues" evidence="1">
    <location>
        <begin position="478"/>
        <end position="499"/>
    </location>
</feature>
<organism evidence="2 3">
    <name type="scientific">Sistotremastrum niveocremeum HHB9708</name>
    <dbReference type="NCBI Taxonomy" id="1314777"/>
    <lineage>
        <taxon>Eukaryota</taxon>
        <taxon>Fungi</taxon>
        <taxon>Dikarya</taxon>
        <taxon>Basidiomycota</taxon>
        <taxon>Agaricomycotina</taxon>
        <taxon>Agaricomycetes</taxon>
        <taxon>Sistotremastrales</taxon>
        <taxon>Sistotremastraceae</taxon>
        <taxon>Sertulicium</taxon>
        <taxon>Sertulicium niveocremeum</taxon>
    </lineage>
</organism>
<name>A0A164MFH2_9AGAM</name>
<protein>
    <submittedName>
        <fullName evidence="2">Uncharacterized protein</fullName>
    </submittedName>
</protein>
<feature type="region of interest" description="Disordered" evidence="1">
    <location>
        <begin position="248"/>
        <end position="290"/>
    </location>
</feature>
<gene>
    <name evidence="2" type="ORF">SISNIDRAFT_471590</name>
</gene>
<reference evidence="2 3" key="1">
    <citation type="journal article" date="2016" name="Mol. Biol. Evol.">
        <title>Comparative Genomics of Early-Diverging Mushroom-Forming Fungi Provides Insights into the Origins of Lignocellulose Decay Capabilities.</title>
        <authorList>
            <person name="Nagy L.G."/>
            <person name="Riley R."/>
            <person name="Tritt A."/>
            <person name="Adam C."/>
            <person name="Daum C."/>
            <person name="Floudas D."/>
            <person name="Sun H."/>
            <person name="Yadav J.S."/>
            <person name="Pangilinan J."/>
            <person name="Larsson K.H."/>
            <person name="Matsuura K."/>
            <person name="Barry K."/>
            <person name="Labutti K."/>
            <person name="Kuo R."/>
            <person name="Ohm R.A."/>
            <person name="Bhattacharya S.S."/>
            <person name="Shirouzu T."/>
            <person name="Yoshinaga Y."/>
            <person name="Martin F.M."/>
            <person name="Grigoriev I.V."/>
            <person name="Hibbett D.S."/>
        </authorList>
    </citation>
    <scope>NUCLEOTIDE SEQUENCE [LARGE SCALE GENOMIC DNA]</scope>
    <source>
        <strain evidence="2 3">HHB9708</strain>
    </source>
</reference>
<keyword evidence="3" id="KW-1185">Reference proteome</keyword>
<evidence type="ECO:0000313" key="3">
    <source>
        <dbReference type="Proteomes" id="UP000076722"/>
    </source>
</evidence>
<accession>A0A164MFH2</accession>
<feature type="region of interest" description="Disordered" evidence="1">
    <location>
        <begin position="970"/>
        <end position="999"/>
    </location>
</feature>
<dbReference type="AlphaFoldDB" id="A0A164MFH2"/>
<evidence type="ECO:0000256" key="1">
    <source>
        <dbReference type="SAM" id="MobiDB-lite"/>
    </source>
</evidence>
<feature type="compositionally biased region" description="Polar residues" evidence="1">
    <location>
        <begin position="732"/>
        <end position="745"/>
    </location>
</feature>
<feature type="region of interest" description="Disordered" evidence="1">
    <location>
        <begin position="428"/>
        <end position="499"/>
    </location>
</feature>
<feature type="region of interest" description="Disordered" evidence="1">
    <location>
        <begin position="534"/>
        <end position="632"/>
    </location>
</feature>
<feature type="compositionally biased region" description="Acidic residues" evidence="1">
    <location>
        <begin position="58"/>
        <end position="77"/>
    </location>
</feature>